<feature type="coiled-coil region" evidence="1">
    <location>
        <begin position="416"/>
        <end position="478"/>
    </location>
</feature>
<evidence type="ECO:0000256" key="1">
    <source>
        <dbReference type="SAM" id="Coils"/>
    </source>
</evidence>
<comment type="caution">
    <text evidence="2">The sequence shown here is derived from an EMBL/GenBank/DDBJ whole genome shotgun (WGS) entry which is preliminary data.</text>
</comment>
<gene>
    <name evidence="2" type="ORF">Tci_042263</name>
</gene>
<name>A0A6L2MDI5_TANCI</name>
<dbReference type="AlphaFoldDB" id="A0A6L2MDI5"/>
<evidence type="ECO:0000313" key="2">
    <source>
        <dbReference type="EMBL" id="GEU70285.1"/>
    </source>
</evidence>
<accession>A0A6L2MDI5</accession>
<protein>
    <recommendedName>
        <fullName evidence="3">CCHC-type domain-containing protein</fullName>
    </recommendedName>
</protein>
<evidence type="ECO:0008006" key="3">
    <source>
        <dbReference type="Google" id="ProtNLM"/>
    </source>
</evidence>
<proteinExistence type="predicted"/>
<dbReference type="Gene3D" id="4.10.60.10">
    <property type="entry name" value="Zinc finger, CCHC-type"/>
    <property type="match status" value="1"/>
</dbReference>
<organism evidence="2">
    <name type="scientific">Tanacetum cinerariifolium</name>
    <name type="common">Dalmatian daisy</name>
    <name type="synonym">Chrysanthemum cinerariifolium</name>
    <dbReference type="NCBI Taxonomy" id="118510"/>
    <lineage>
        <taxon>Eukaryota</taxon>
        <taxon>Viridiplantae</taxon>
        <taxon>Streptophyta</taxon>
        <taxon>Embryophyta</taxon>
        <taxon>Tracheophyta</taxon>
        <taxon>Spermatophyta</taxon>
        <taxon>Magnoliopsida</taxon>
        <taxon>eudicotyledons</taxon>
        <taxon>Gunneridae</taxon>
        <taxon>Pentapetalae</taxon>
        <taxon>asterids</taxon>
        <taxon>campanulids</taxon>
        <taxon>Asterales</taxon>
        <taxon>Asteraceae</taxon>
        <taxon>Asteroideae</taxon>
        <taxon>Anthemideae</taxon>
        <taxon>Anthemidinae</taxon>
        <taxon>Tanacetum</taxon>
    </lineage>
</organism>
<feature type="coiled-coil region" evidence="1">
    <location>
        <begin position="517"/>
        <end position="551"/>
    </location>
</feature>
<keyword evidence="1" id="KW-0175">Coiled coil</keyword>
<dbReference type="EMBL" id="BKCJ010006086">
    <property type="protein sequence ID" value="GEU70285.1"/>
    <property type="molecule type" value="Genomic_DNA"/>
</dbReference>
<sequence>MSNTNNIMQTQTSNALHNAIMEAGGKDHPPMLALGSTETTTKRYMENYKNVTQDIRDQLNAKAKALQIILTGIDNDIYSTVDACPNACEMWKAIKRLKQEWKRFVTLVNQSQELKTVSYHKLYDILKQHQNEVNEIRAERLARTANPLALVTQQLPVYHPQNHPTNYTQNSSTRSQQAATRNRGKVIVKSPLLIYDQELTMVAEDDEMSTDKEIDKLIALISLSFKKFYKPTNNNLRTSSNTSTTMVQKFRIQCYNYKEYGHVARECQKSKQAKDAAYHKEKMLSCKQEEAGFQLNAKQADWRDDTDDEPDDQELEAHYIYMAQIQEVTPDAADNSGPIFDSEPLQKVPNNDNYNVFAIESEYPQQSKSVNDTYPIEQDEHNVIIPSLDMSYDREQVDQDDDDDFANERDLLASLIEKLKCKIDDSKNHNKFLETSNKVLIDTLTGEIEDLKTKNKSLESSNNHFKEANNELSKTNQLMFKDLKKFQAELDRYHDVKYASKVEIDCAKAKGDLMSYKMESKKSFNEYTQKINELNQTISEMKKELFAHQETISIISQEKAALIKF</sequence>
<reference evidence="2" key="1">
    <citation type="journal article" date="2019" name="Sci. Rep.">
        <title>Draft genome of Tanacetum cinerariifolium, the natural source of mosquito coil.</title>
        <authorList>
            <person name="Yamashiro T."/>
            <person name="Shiraishi A."/>
            <person name="Satake H."/>
            <person name="Nakayama K."/>
        </authorList>
    </citation>
    <scope>NUCLEOTIDE SEQUENCE</scope>
</reference>